<feature type="region of interest" description="Disordered" evidence="1">
    <location>
        <begin position="199"/>
        <end position="241"/>
    </location>
</feature>
<proteinExistence type="predicted"/>
<organism evidence="2 3">
    <name type="scientific">Haloplanus ruber</name>
    <dbReference type="NCBI Taxonomy" id="869892"/>
    <lineage>
        <taxon>Archaea</taxon>
        <taxon>Methanobacteriati</taxon>
        <taxon>Methanobacteriota</taxon>
        <taxon>Stenosarchaea group</taxon>
        <taxon>Halobacteria</taxon>
        <taxon>Halobacteriales</taxon>
        <taxon>Haloferacaceae</taxon>
        <taxon>Haloplanus</taxon>
    </lineage>
</organism>
<dbReference type="AlphaFoldDB" id="A0ABD6CU17"/>
<sequence>MPIPPGSFRDSLDGLDPEERAAFVAAVYEARGWTVERVSRDAGGDVVVTPPNGDEPRHVPASVDAETLHEQVTYAVDDEARTRLCRRFFDRPPEAFAAADETGTDSVDDADDGARRVAADDTTQASPTRRTEGEPSATGRGPSDTDPRAAVPDGATDGDPTRTADSDGPRPSAPVRLVVGLVAVAVVGAAVVAGAGVTSPEVAGVSPGGESNATTTPGAGVEGGAAVAGSDEPPPGIDGDGVADASALANAHAEALAERPYRLRIVHREYADGELRGVAVERVAVAATDHYHSRVRTLGTLEYQTLHVADVSAYANGTVRYVHPVGGQDAPKRAAFRLLMVSDTSTPNRYVDRTRRYVRWLLDVEESRVVGAGERNGTAFVAVTVDGEPWRGASEMTGRAVVDEDGLVRVIRREYTPRDDPAVRVETTIRIVPGPVSVTRPAWVESANETATPAGAEALRPGRGREGRVA</sequence>
<dbReference type="Proteomes" id="UP001597075">
    <property type="component" value="Unassembled WGS sequence"/>
</dbReference>
<name>A0ABD6CU17_9EURY</name>
<feature type="compositionally biased region" description="Basic and acidic residues" evidence="1">
    <location>
        <begin position="159"/>
        <end position="168"/>
    </location>
</feature>
<dbReference type="RefSeq" id="WP_256406366.1">
    <property type="nucleotide sequence ID" value="NZ_CP187151.1"/>
</dbReference>
<keyword evidence="3" id="KW-1185">Reference proteome</keyword>
<evidence type="ECO:0000256" key="1">
    <source>
        <dbReference type="SAM" id="MobiDB-lite"/>
    </source>
</evidence>
<feature type="region of interest" description="Disordered" evidence="1">
    <location>
        <begin position="447"/>
        <end position="470"/>
    </location>
</feature>
<feature type="region of interest" description="Disordered" evidence="1">
    <location>
        <begin position="116"/>
        <end position="172"/>
    </location>
</feature>
<comment type="caution">
    <text evidence="2">The sequence shown here is derived from an EMBL/GenBank/DDBJ whole genome shotgun (WGS) entry which is preliminary data.</text>
</comment>
<feature type="compositionally biased region" description="Low complexity" evidence="1">
    <location>
        <begin position="213"/>
        <end position="229"/>
    </location>
</feature>
<reference evidence="2 3" key="1">
    <citation type="journal article" date="2019" name="Int. J. Syst. Evol. Microbiol.">
        <title>The Global Catalogue of Microorganisms (GCM) 10K type strain sequencing project: providing services to taxonomists for standard genome sequencing and annotation.</title>
        <authorList>
            <consortium name="The Broad Institute Genomics Platform"/>
            <consortium name="The Broad Institute Genome Sequencing Center for Infectious Disease"/>
            <person name="Wu L."/>
            <person name="Ma J."/>
        </authorList>
    </citation>
    <scope>NUCLEOTIDE SEQUENCE [LARGE SCALE GENOMIC DNA]</scope>
    <source>
        <strain evidence="2 3">CGMCC 1.10594</strain>
    </source>
</reference>
<evidence type="ECO:0000313" key="2">
    <source>
        <dbReference type="EMBL" id="MFD1632336.1"/>
    </source>
</evidence>
<accession>A0ABD6CU17</accession>
<gene>
    <name evidence="2" type="ORF">ACFSBJ_01045</name>
</gene>
<protein>
    <submittedName>
        <fullName evidence="2">Uncharacterized protein</fullName>
    </submittedName>
</protein>
<dbReference type="EMBL" id="JBHUDL010000004">
    <property type="protein sequence ID" value="MFD1632336.1"/>
    <property type="molecule type" value="Genomic_DNA"/>
</dbReference>
<evidence type="ECO:0000313" key="3">
    <source>
        <dbReference type="Proteomes" id="UP001597075"/>
    </source>
</evidence>